<proteinExistence type="predicted"/>
<dbReference type="OrthoDB" id="442863at2759"/>
<evidence type="ECO:0000256" key="4">
    <source>
        <dbReference type="SAM" id="MobiDB-lite"/>
    </source>
</evidence>
<dbReference type="KEGG" id="pfy:PFICI_03032"/>
<dbReference type="GO" id="GO:0000172">
    <property type="term" value="C:ribonuclease MRP complex"/>
    <property type="evidence" value="ECO:0007669"/>
    <property type="project" value="InterPro"/>
</dbReference>
<dbReference type="Proteomes" id="UP000030651">
    <property type="component" value="Unassembled WGS sequence"/>
</dbReference>
<dbReference type="InParanoid" id="W3XHT7"/>
<dbReference type="RefSeq" id="XP_007829804.1">
    <property type="nucleotide sequence ID" value="XM_007831613.1"/>
</dbReference>
<dbReference type="Pfam" id="PF08170">
    <property type="entry name" value="POPLD"/>
    <property type="match status" value="1"/>
</dbReference>
<organism evidence="8 9">
    <name type="scientific">Pestalotiopsis fici (strain W106-1 / CGMCC3.15140)</name>
    <dbReference type="NCBI Taxonomy" id="1229662"/>
    <lineage>
        <taxon>Eukaryota</taxon>
        <taxon>Fungi</taxon>
        <taxon>Dikarya</taxon>
        <taxon>Ascomycota</taxon>
        <taxon>Pezizomycotina</taxon>
        <taxon>Sordariomycetes</taxon>
        <taxon>Xylariomycetidae</taxon>
        <taxon>Amphisphaeriales</taxon>
        <taxon>Sporocadaceae</taxon>
        <taxon>Pestalotiopsis</taxon>
    </lineage>
</organism>
<feature type="domain" description="POP1 C-terminal" evidence="7">
    <location>
        <begin position="753"/>
        <end position="934"/>
    </location>
</feature>
<dbReference type="GO" id="GO:0001682">
    <property type="term" value="P:tRNA 5'-leader removal"/>
    <property type="evidence" value="ECO:0007669"/>
    <property type="project" value="InterPro"/>
</dbReference>
<evidence type="ECO:0000256" key="3">
    <source>
        <dbReference type="ARBA" id="ARBA00023242"/>
    </source>
</evidence>
<gene>
    <name evidence="8" type="ORF">PFICI_03032</name>
</gene>
<name>W3XHT7_PESFW</name>
<evidence type="ECO:0000256" key="2">
    <source>
        <dbReference type="ARBA" id="ARBA00022694"/>
    </source>
</evidence>
<dbReference type="AlphaFoldDB" id="W3XHT7"/>
<dbReference type="InterPro" id="IPR012590">
    <property type="entry name" value="POPLD_dom"/>
</dbReference>
<comment type="subcellular location">
    <subcellularLocation>
        <location evidence="1">Nucleus</location>
    </subcellularLocation>
</comment>
<dbReference type="PANTHER" id="PTHR22731">
    <property type="entry name" value="RIBONUCLEASES P/MRP PROTEIN SUBUNIT POP1"/>
    <property type="match status" value="1"/>
</dbReference>
<dbReference type="HOGENOM" id="CLU_007205_0_0_1"/>
<evidence type="ECO:0000259" key="6">
    <source>
        <dbReference type="Pfam" id="PF08170"/>
    </source>
</evidence>
<dbReference type="STRING" id="1229662.W3XHT7"/>
<feature type="compositionally biased region" description="Basic and acidic residues" evidence="4">
    <location>
        <begin position="715"/>
        <end position="724"/>
    </location>
</feature>
<dbReference type="InterPro" id="IPR039182">
    <property type="entry name" value="Pop1"/>
</dbReference>
<dbReference type="FunCoup" id="W3XHT7">
    <property type="interactions" value="103"/>
</dbReference>
<dbReference type="PANTHER" id="PTHR22731:SF3">
    <property type="entry name" value="RIBONUCLEASES P_MRP PROTEIN SUBUNIT POP1"/>
    <property type="match status" value="1"/>
</dbReference>
<feature type="compositionally biased region" description="Low complexity" evidence="4">
    <location>
        <begin position="35"/>
        <end position="50"/>
    </location>
</feature>
<dbReference type="Pfam" id="PF22770">
    <property type="entry name" value="POP1_C"/>
    <property type="match status" value="1"/>
</dbReference>
<evidence type="ECO:0000313" key="9">
    <source>
        <dbReference type="Proteomes" id="UP000030651"/>
    </source>
</evidence>
<evidence type="ECO:0000259" key="5">
    <source>
        <dbReference type="Pfam" id="PF06978"/>
    </source>
</evidence>
<accession>W3XHT7</accession>
<sequence length="935" mass="103791">MAPQQGRQPGDKLKKRPAEASLTSSSVKKPKTDASGRQQGNANAGQQNGRSEMKHSKTQNGPSNTKDVRRPAPNFRDVRAIAAQPADAALKDGELDVQAFLNARGFEIKALDESMRRTQVSQTSRAFQKVPFTMRRRAAAHNHKKVPKRLYRRAKREMELDNTPTVNSKTRKPKSNRARLRAETALRLGKLAERKRRQKLRKKGKDGKLDPVTVQTRVARPKLRRNTLNEPPVMAKKFRKRQLNKTWLPTHLWHTKRATMTPPKDPLWRFAIPLTPTQKCYRPTHRALREKGAMAWDMSYMSTIGLSGAERSVTQVLKSLGLTAESLWDESGARWRSGAVHWNGTLTRMKETSPRSIGPATVIWDPKVQEEDVEMTSESKPESKVVRRIFIRLHPSAFLETFNELLRLAKGLTPRPYIEDLRYEIGSIEVSGPDSTEALLGVLSPYPSKAEATQEPHAAKWQNLLGVSPSVLPVGSLLAFSVMDPRLRYPPRRVQNPSSATQLHHTSTAWHRELTPKPIALFDRDIRFKACQLPSQKALNRRKGKNAPGSFLKPTQADPEIPVVLLASRQVETPGKWTLLMPWKCVLPTWYALMHYPLSSGGNPSLGGLQEIQQSCFEQGLPWFPGDFPATDAGQAWELEQREARKKAWDRMPKGKRVNYQTLDLGAGRKGEIGEGWACNFESMFDSSQKSTATEKPDVVMADQDDQSAGGAEIRQPKAADPSEHPLSQMTQLSKVKFNAVLAGKADTLPPNALVTVKLKLQGRGVPGPCARVYRLPTSKATSMATQAEVPATDPLVTSSNGLPSNLADKWLATLPQKGKQPRATPKVKHNSTANIDLELRKRLLAQELTAPPNTDGEGINGHLLCPNAEDLMGFVTTGSFSLREGQAEAIGSLSAEKALEALNRCKGKNDGTSRLVVVRNAGQSIGWLARWELV</sequence>
<feature type="region of interest" description="Disordered" evidence="4">
    <location>
        <begin position="705"/>
        <end position="727"/>
    </location>
</feature>
<feature type="region of interest" description="Disordered" evidence="4">
    <location>
        <begin position="1"/>
        <end position="73"/>
    </location>
</feature>
<feature type="domain" description="POPLD" evidence="6">
    <location>
        <begin position="576"/>
        <end position="681"/>
    </location>
</feature>
<dbReference type="eggNOG" id="KOG3322">
    <property type="taxonomic scope" value="Eukaryota"/>
</dbReference>
<feature type="domain" description="Pop1 N-terminal" evidence="5">
    <location>
        <begin position="100"/>
        <end position="308"/>
    </location>
</feature>
<dbReference type="Pfam" id="PF06978">
    <property type="entry name" value="POP1_N"/>
    <property type="match status" value="1"/>
</dbReference>
<evidence type="ECO:0000313" key="8">
    <source>
        <dbReference type="EMBL" id="ETS85007.1"/>
    </source>
</evidence>
<dbReference type="OMA" id="KALSPMC"/>
<reference evidence="9" key="1">
    <citation type="journal article" date="2015" name="BMC Genomics">
        <title>Genomic and transcriptomic analysis of the endophytic fungus Pestalotiopsis fici reveals its lifestyle and high potential for synthesis of natural products.</title>
        <authorList>
            <person name="Wang X."/>
            <person name="Zhang X."/>
            <person name="Liu L."/>
            <person name="Xiang M."/>
            <person name="Wang W."/>
            <person name="Sun X."/>
            <person name="Che Y."/>
            <person name="Guo L."/>
            <person name="Liu G."/>
            <person name="Guo L."/>
            <person name="Wang C."/>
            <person name="Yin W.B."/>
            <person name="Stadler M."/>
            <person name="Zhang X."/>
            <person name="Liu X."/>
        </authorList>
    </citation>
    <scope>NUCLEOTIDE SEQUENCE [LARGE SCALE GENOMIC DNA]</scope>
    <source>
        <strain evidence="9">W106-1 / CGMCC3.15140</strain>
    </source>
</reference>
<keyword evidence="3" id="KW-0539">Nucleus</keyword>
<dbReference type="InterPro" id="IPR055079">
    <property type="entry name" value="POP1_C"/>
</dbReference>
<dbReference type="GO" id="GO:0005655">
    <property type="term" value="C:nucleolar ribonuclease P complex"/>
    <property type="evidence" value="ECO:0007669"/>
    <property type="project" value="InterPro"/>
</dbReference>
<keyword evidence="2" id="KW-0819">tRNA processing</keyword>
<protein>
    <submittedName>
        <fullName evidence="8">Uncharacterized protein</fullName>
    </submittedName>
</protein>
<dbReference type="GeneID" id="19268045"/>
<feature type="compositionally biased region" description="Basic and acidic residues" evidence="4">
    <location>
        <begin position="9"/>
        <end position="18"/>
    </location>
</feature>
<keyword evidence="9" id="KW-1185">Reference proteome</keyword>
<dbReference type="InterPro" id="IPR009723">
    <property type="entry name" value="Pop1_N"/>
</dbReference>
<evidence type="ECO:0000259" key="7">
    <source>
        <dbReference type="Pfam" id="PF22770"/>
    </source>
</evidence>
<evidence type="ECO:0000256" key="1">
    <source>
        <dbReference type="ARBA" id="ARBA00004123"/>
    </source>
</evidence>
<dbReference type="EMBL" id="KI912110">
    <property type="protein sequence ID" value="ETS85007.1"/>
    <property type="molecule type" value="Genomic_DNA"/>
</dbReference>